<dbReference type="InterPro" id="IPR026791">
    <property type="entry name" value="DOCK"/>
</dbReference>
<feature type="compositionally biased region" description="Polar residues" evidence="2">
    <location>
        <begin position="320"/>
        <end position="342"/>
    </location>
</feature>
<evidence type="ECO:0000256" key="1">
    <source>
        <dbReference type="PROSITE-ProRule" id="PRU00984"/>
    </source>
</evidence>
<dbReference type="InterPro" id="IPR046773">
    <property type="entry name" value="DOCKER_Lobe_C"/>
</dbReference>
<proteinExistence type="inferred from homology"/>
<dbReference type="GO" id="GO:0007264">
    <property type="term" value="P:small GTPase-mediated signal transduction"/>
    <property type="evidence" value="ECO:0007669"/>
    <property type="project" value="InterPro"/>
</dbReference>
<organism evidence="4 5">
    <name type="scientific">Cavenderia fasciculata</name>
    <name type="common">Slime mold</name>
    <name type="synonym">Dictyostelium fasciculatum</name>
    <dbReference type="NCBI Taxonomy" id="261658"/>
    <lineage>
        <taxon>Eukaryota</taxon>
        <taxon>Amoebozoa</taxon>
        <taxon>Evosea</taxon>
        <taxon>Eumycetozoa</taxon>
        <taxon>Dictyostelia</taxon>
        <taxon>Acytosteliales</taxon>
        <taxon>Cavenderiaceae</taxon>
        <taxon>Cavenderia</taxon>
    </lineage>
</organism>
<dbReference type="STRING" id="1054147.F4PSQ6"/>
<dbReference type="GeneID" id="14873386"/>
<dbReference type="GO" id="GO:0005085">
    <property type="term" value="F:guanyl-nucleotide exchange factor activity"/>
    <property type="evidence" value="ECO:0007669"/>
    <property type="project" value="InterPro"/>
</dbReference>
<dbReference type="InterPro" id="IPR043162">
    <property type="entry name" value="DOCK_C_lobe_C"/>
</dbReference>
<accession>F4PSQ6</accession>
<dbReference type="InterPro" id="IPR046770">
    <property type="entry name" value="DOCKER_Lobe_B"/>
</dbReference>
<dbReference type="Pfam" id="PF20422">
    <property type="entry name" value="DHR-2_Lobe_B"/>
    <property type="match status" value="1"/>
</dbReference>
<dbReference type="Pfam" id="PF20421">
    <property type="entry name" value="DHR-2_Lobe_C"/>
    <property type="match status" value="1"/>
</dbReference>
<evidence type="ECO:0000259" key="3">
    <source>
        <dbReference type="PROSITE" id="PS51651"/>
    </source>
</evidence>
<name>F4PSQ6_CACFS</name>
<sequence length="349" mass="38674">MNGQEYVYKEPKITRLVEIKDRLRTLFAKKFVLAETAIQIIEGSSVVDLSKLDENQCYLQITSVTPYFTAEESKSRRTPFEACVNLARFMFETPFTISGAGQGNSVADQYKRKTILTVAKHFPYTKKRIIVTAKQEINLSPIENAIEAVDARYETLNAEIKTQQPNFKTLQQVIQGSVRLQVNAGPQEICRTFFSETAAGRDSYSVEHIQRLKQSLSNFLGACAEALLFNKSNVDVNTPSSIEFQEEMEQGYAQLLVGMEQYQVTPPEGSYHPLLAQSTLSNSSSSSSISASLNDSKDDPSSDINNSSPASSYGFLSVPSRKSITQRLSNSFKKGSHLSDSLPNGAESI</sequence>
<comment type="similarity">
    <text evidence="1">Belongs to the DOCK family.</text>
</comment>
<evidence type="ECO:0000313" key="4">
    <source>
        <dbReference type="EMBL" id="EGG21534.1"/>
    </source>
</evidence>
<dbReference type="RefSeq" id="XP_004359384.1">
    <property type="nucleotide sequence ID" value="XM_004359327.1"/>
</dbReference>
<feature type="compositionally biased region" description="Low complexity" evidence="2">
    <location>
        <begin position="302"/>
        <end position="312"/>
    </location>
</feature>
<dbReference type="OrthoDB" id="47328at2759"/>
<feature type="domain" description="DOCKER" evidence="3">
    <location>
        <begin position="1"/>
        <end position="268"/>
    </location>
</feature>
<keyword evidence="5" id="KW-1185">Reference proteome</keyword>
<dbReference type="Proteomes" id="UP000007797">
    <property type="component" value="Unassembled WGS sequence"/>
</dbReference>
<dbReference type="PANTHER" id="PTHR23317">
    <property type="entry name" value="DEDICATOR OF CYTOKINESIS DOCK"/>
    <property type="match status" value="1"/>
</dbReference>
<protein>
    <submittedName>
        <fullName evidence="4">DOCK family protein</fullName>
    </submittedName>
</protein>
<dbReference type="EMBL" id="GL883010">
    <property type="protein sequence ID" value="EGG21534.1"/>
    <property type="molecule type" value="Genomic_DNA"/>
</dbReference>
<evidence type="ECO:0000313" key="5">
    <source>
        <dbReference type="Proteomes" id="UP000007797"/>
    </source>
</evidence>
<dbReference type="InterPro" id="IPR027357">
    <property type="entry name" value="DOCKER_dom"/>
</dbReference>
<dbReference type="PROSITE" id="PS51651">
    <property type="entry name" value="DOCKER"/>
    <property type="match status" value="1"/>
</dbReference>
<dbReference type="AlphaFoldDB" id="F4PSQ6"/>
<reference evidence="5" key="1">
    <citation type="journal article" date="2011" name="Genome Res.">
        <title>Phylogeny-wide analysis of social amoeba genomes highlights ancient origins for complex intercellular communication.</title>
        <authorList>
            <person name="Heidel A.J."/>
            <person name="Lawal H.M."/>
            <person name="Felder M."/>
            <person name="Schilde C."/>
            <person name="Helps N.R."/>
            <person name="Tunggal B."/>
            <person name="Rivero F."/>
            <person name="John U."/>
            <person name="Schleicher M."/>
            <person name="Eichinger L."/>
            <person name="Platzer M."/>
            <person name="Noegel A.A."/>
            <person name="Schaap P."/>
            <person name="Gloeckner G."/>
        </authorList>
    </citation>
    <scope>NUCLEOTIDE SEQUENCE [LARGE SCALE GENOMIC DNA]</scope>
    <source>
        <strain evidence="5">SH3</strain>
    </source>
</reference>
<evidence type="ECO:0000256" key="2">
    <source>
        <dbReference type="SAM" id="MobiDB-lite"/>
    </source>
</evidence>
<dbReference type="Gene3D" id="1.20.58.740">
    <property type="match status" value="1"/>
</dbReference>
<feature type="region of interest" description="Disordered" evidence="2">
    <location>
        <begin position="286"/>
        <end position="349"/>
    </location>
</feature>
<dbReference type="KEGG" id="dfa:DFA_01420"/>
<gene>
    <name evidence="4" type="ORF">DFA_01420</name>
</gene>
<dbReference type="PANTHER" id="PTHR23317:SF108">
    <property type="entry name" value="DOCK FAMILY PROTEIN"/>
    <property type="match status" value="1"/>
</dbReference>